<feature type="region of interest" description="Disordered" evidence="1">
    <location>
        <begin position="105"/>
        <end position="124"/>
    </location>
</feature>
<dbReference type="Proteomes" id="UP001244787">
    <property type="component" value="Unassembled WGS sequence"/>
</dbReference>
<accession>A0ABT8DID7</accession>
<comment type="caution">
    <text evidence="3">The sequence shown here is derived from an EMBL/GenBank/DDBJ whole genome shotgun (WGS) entry which is preliminary data.</text>
</comment>
<dbReference type="EMBL" id="JAUGQQ010000009">
    <property type="protein sequence ID" value="MDN3725103.1"/>
    <property type="molecule type" value="Genomic_DNA"/>
</dbReference>
<name>A0ABT8DID7_9FLAO</name>
<dbReference type="Pfam" id="PF12867">
    <property type="entry name" value="DinB_2"/>
    <property type="match status" value="1"/>
</dbReference>
<dbReference type="Gene3D" id="1.20.120.450">
    <property type="entry name" value="dinb family like domain"/>
    <property type="match status" value="1"/>
</dbReference>
<gene>
    <name evidence="3" type="ORF">QRD02_11970</name>
</gene>
<evidence type="ECO:0000259" key="2">
    <source>
        <dbReference type="Pfam" id="PF12867"/>
    </source>
</evidence>
<dbReference type="InterPro" id="IPR024775">
    <property type="entry name" value="DinB-like"/>
</dbReference>
<organism evidence="3 4">
    <name type="scientific">Aequorivita aurantiaca</name>
    <dbReference type="NCBI Taxonomy" id="3053356"/>
    <lineage>
        <taxon>Bacteria</taxon>
        <taxon>Pseudomonadati</taxon>
        <taxon>Bacteroidota</taxon>
        <taxon>Flavobacteriia</taxon>
        <taxon>Flavobacteriales</taxon>
        <taxon>Flavobacteriaceae</taxon>
        <taxon>Aequorivita</taxon>
    </lineage>
</organism>
<evidence type="ECO:0000256" key="1">
    <source>
        <dbReference type="SAM" id="MobiDB-lite"/>
    </source>
</evidence>
<dbReference type="SUPFAM" id="SSF109854">
    <property type="entry name" value="DinB/YfiT-like putative metalloenzymes"/>
    <property type="match status" value="1"/>
</dbReference>
<feature type="domain" description="DinB-like" evidence="2">
    <location>
        <begin position="30"/>
        <end position="184"/>
    </location>
</feature>
<sequence length="196" mass="21881">MKFIFTTFFLLLVVLPITAQHDKQYLLDYFAQTENRLQEDIAGLSSAQMLYKATPESWSISQCLEHIILTEKMIFDMIKTNLEQPVNTALGVPVNTDEQIQTMVTDRSSKHKAPEALVPEGKYTSPDAALSDLQSGRMEIFALIDATPDASLRSHVSETPAGVVDAYQNLLFLAGHTARHTLQIEEVKAEPGFQKL</sequence>
<keyword evidence="4" id="KW-1185">Reference proteome</keyword>
<reference evidence="3 4" key="1">
    <citation type="submission" date="2023-06" db="EMBL/GenBank/DDBJ databases">
        <authorList>
            <person name="Ye Y.-Q."/>
            <person name="Du Z.-J."/>
        </authorList>
    </citation>
    <scope>NUCLEOTIDE SEQUENCE [LARGE SCALE GENOMIC DNA]</scope>
    <source>
        <strain evidence="3 4">SDUM287046</strain>
    </source>
</reference>
<dbReference type="InterPro" id="IPR034660">
    <property type="entry name" value="DinB/YfiT-like"/>
</dbReference>
<dbReference type="RefSeq" id="WP_290255192.1">
    <property type="nucleotide sequence ID" value="NZ_JAUGQQ010000009.1"/>
</dbReference>
<protein>
    <submittedName>
        <fullName evidence="3">DinB family protein</fullName>
    </submittedName>
</protein>
<evidence type="ECO:0000313" key="3">
    <source>
        <dbReference type="EMBL" id="MDN3725103.1"/>
    </source>
</evidence>
<evidence type="ECO:0000313" key="4">
    <source>
        <dbReference type="Proteomes" id="UP001244787"/>
    </source>
</evidence>
<proteinExistence type="predicted"/>